<protein>
    <submittedName>
        <fullName evidence="1">Arsenate reductase</fullName>
    </submittedName>
</protein>
<proteinExistence type="predicted"/>
<dbReference type="PANTHER" id="PTHR43428:SF1">
    <property type="entry name" value="ARSENATE REDUCTASE"/>
    <property type="match status" value="1"/>
</dbReference>
<dbReference type="Gene3D" id="3.40.50.2300">
    <property type="match status" value="1"/>
</dbReference>
<dbReference type="OrthoDB" id="2360978at2"/>
<organism evidence="1 2">
    <name type="scientific">Planococcus rifietoensis</name>
    <dbReference type="NCBI Taxonomy" id="200991"/>
    <lineage>
        <taxon>Bacteria</taxon>
        <taxon>Bacillati</taxon>
        <taxon>Bacillota</taxon>
        <taxon>Bacilli</taxon>
        <taxon>Bacillales</taxon>
        <taxon>Caryophanaceae</taxon>
        <taxon>Planococcus</taxon>
    </lineage>
</organism>
<dbReference type="SUPFAM" id="SSF52788">
    <property type="entry name" value="Phosphotyrosine protein phosphatases I"/>
    <property type="match status" value="1"/>
</dbReference>
<reference evidence="1" key="1">
    <citation type="submission" date="2016-01" db="EMBL/GenBank/DDBJ databases">
        <title>Complete genome of Planococcus rifietoensis type strain M8.</title>
        <authorList>
            <person name="See-Too W.S."/>
        </authorList>
    </citation>
    <scope>NUCLEOTIDE SEQUENCE [LARGE SCALE GENOMIC DNA]</scope>
    <source>
        <strain evidence="1">M8</strain>
    </source>
</reference>
<dbReference type="EMBL" id="CP013659">
    <property type="protein sequence ID" value="ALS74603.1"/>
    <property type="molecule type" value="Genomic_DNA"/>
</dbReference>
<evidence type="ECO:0000313" key="2">
    <source>
        <dbReference type="Proteomes" id="UP000067683"/>
    </source>
</evidence>
<keyword evidence="2" id="KW-1185">Reference proteome</keyword>
<dbReference type="PANTHER" id="PTHR43428">
    <property type="entry name" value="ARSENATE REDUCTASE"/>
    <property type="match status" value="1"/>
</dbReference>
<dbReference type="RefSeq" id="WP_058381310.1">
    <property type="nucleotide sequence ID" value="NZ_CP013659.2"/>
</dbReference>
<evidence type="ECO:0000313" key="1">
    <source>
        <dbReference type="EMBL" id="ALS74603.1"/>
    </source>
</evidence>
<name>A0A0U2Z452_9BACL</name>
<dbReference type="KEGG" id="prt:AUC31_04810"/>
<dbReference type="Proteomes" id="UP000067683">
    <property type="component" value="Chromosome"/>
</dbReference>
<dbReference type="STRING" id="200991.AUC31_04810"/>
<accession>A0A0U2Z452</accession>
<dbReference type="AlphaFoldDB" id="A0A0U2Z452"/>
<gene>
    <name evidence="1" type="ORF">AUC31_04810</name>
</gene>
<dbReference type="InterPro" id="IPR036196">
    <property type="entry name" value="Ptyr_pPase_sf"/>
</dbReference>
<sequence>MPRHTVYFLSSHQHRGLMAEIWASRLMLPDWDIRSAAWNQPSFNDIPIEVLKEIILEIPPVEQRVYNPDEVKQADLIIALHDGEFEQADIPDDLPMQKLVRWDIPNPEIRSTDNDEKWALYQEVCDAIAMNIKQMEPILRSQPTQ</sequence>